<comment type="cofactor">
    <cofactor evidence="5">
        <name>Fe(2+)</name>
        <dbReference type="ChEBI" id="CHEBI:29033"/>
    </cofactor>
    <text evidence="5">Binds 1 Fe(2+) ion per subunit.</text>
</comment>
<name>A0A1U7IAF0_9CYAN</name>
<proteinExistence type="inferred from homology"/>
<dbReference type="PANTHER" id="PTHR10543">
    <property type="entry name" value="BETA-CAROTENE DIOXYGENASE"/>
    <property type="match status" value="1"/>
</dbReference>
<comment type="caution">
    <text evidence="6">The sequence shown here is derived from an EMBL/GenBank/DDBJ whole genome shotgun (WGS) entry which is preliminary data.</text>
</comment>
<organism evidence="6 7">
    <name type="scientific">[Phormidium ambiguum] IAM M-71</name>
    <dbReference type="NCBI Taxonomy" id="454136"/>
    <lineage>
        <taxon>Bacteria</taxon>
        <taxon>Bacillati</taxon>
        <taxon>Cyanobacteriota</taxon>
        <taxon>Cyanophyceae</taxon>
        <taxon>Oscillatoriophycideae</taxon>
        <taxon>Aerosakkonematales</taxon>
        <taxon>Aerosakkonemataceae</taxon>
        <taxon>Floridanema</taxon>
    </lineage>
</organism>
<feature type="binding site" evidence="5">
    <location>
        <position position="355"/>
    </location>
    <ligand>
        <name>Fe cation</name>
        <dbReference type="ChEBI" id="CHEBI:24875"/>
        <note>catalytic</note>
    </ligand>
</feature>
<dbReference type="Pfam" id="PF03055">
    <property type="entry name" value="RPE65"/>
    <property type="match status" value="1"/>
</dbReference>
<feature type="binding site" evidence="5">
    <location>
        <position position="171"/>
    </location>
    <ligand>
        <name>Fe cation</name>
        <dbReference type="ChEBI" id="CHEBI:24875"/>
        <note>catalytic</note>
    </ligand>
</feature>
<keyword evidence="4 5" id="KW-0408">Iron</keyword>
<protein>
    <submittedName>
        <fullName evidence="6">Lignostilbene-alpha,beta-dioxygenase</fullName>
    </submittedName>
</protein>
<evidence type="ECO:0000313" key="6">
    <source>
        <dbReference type="EMBL" id="OKH33501.1"/>
    </source>
</evidence>
<gene>
    <name evidence="6" type="ORF">NIES2119_23015</name>
</gene>
<dbReference type="GO" id="GO:0016121">
    <property type="term" value="P:carotene catabolic process"/>
    <property type="evidence" value="ECO:0007669"/>
    <property type="project" value="TreeGrafter"/>
</dbReference>
<feature type="binding site" evidence="5">
    <location>
        <position position="590"/>
    </location>
    <ligand>
        <name>Fe cation</name>
        <dbReference type="ChEBI" id="CHEBI:24875"/>
        <note>catalytic</note>
    </ligand>
</feature>
<evidence type="ECO:0000256" key="3">
    <source>
        <dbReference type="ARBA" id="ARBA00023002"/>
    </source>
</evidence>
<dbReference type="AlphaFoldDB" id="A0A1U7IAF0"/>
<evidence type="ECO:0000256" key="1">
    <source>
        <dbReference type="ARBA" id="ARBA00006787"/>
    </source>
</evidence>
<dbReference type="EMBL" id="MRCE01000029">
    <property type="protein sequence ID" value="OKH33501.1"/>
    <property type="molecule type" value="Genomic_DNA"/>
</dbReference>
<feature type="binding site" evidence="5">
    <location>
        <position position="278"/>
    </location>
    <ligand>
        <name>Fe cation</name>
        <dbReference type="ChEBI" id="CHEBI:24875"/>
        <note>catalytic</note>
    </ligand>
</feature>
<dbReference type="STRING" id="454136.NIES2119_23015"/>
<comment type="similarity">
    <text evidence="1">Belongs to the carotenoid oxygenase family.</text>
</comment>
<keyword evidence="3" id="KW-0560">Oxidoreductase</keyword>
<evidence type="ECO:0000256" key="4">
    <source>
        <dbReference type="ARBA" id="ARBA00023004"/>
    </source>
</evidence>
<dbReference type="PANTHER" id="PTHR10543:SF89">
    <property type="entry name" value="CAROTENOID 9,10(9',10')-CLEAVAGE DIOXYGENASE 1"/>
    <property type="match status" value="1"/>
</dbReference>
<dbReference type="Proteomes" id="UP000185860">
    <property type="component" value="Unassembled WGS sequence"/>
</dbReference>
<evidence type="ECO:0000313" key="7">
    <source>
        <dbReference type="Proteomes" id="UP000185860"/>
    </source>
</evidence>
<dbReference type="GO" id="GO:0046872">
    <property type="term" value="F:metal ion binding"/>
    <property type="evidence" value="ECO:0007669"/>
    <property type="project" value="UniProtKB-KW"/>
</dbReference>
<sequence>MNANQDEDESPIAMEIKGTLPNDLQGHVFIIAPSGLPFEDGTAFLNGNGMIYRLDFDRPGEAKLQRKLANSPDYCADTATQNIELLKFQNYGIVRFSWLLGSRNQLNTAFLPMKFSGEQNERLLVTYDAGRPYEIDTKTLKTVTPVGNLEEWEAEITKPKYPLPLILSTAHPVFDVHKSQMFTVNYGRSMLNLLGIIVKGTEAIISAIKLNKNLTDRERQKPISIFSRLELLLRIACNLKNPDRNFVILMRWDGTNGLKKWKLVKSDNSPVKLSQSIHQIGLTEDYVVLMDTAFVTGIEQVVNNFPDLPILDERRLFARRPSPNSILYIVRRDDLKEDRSTVVAHQVTIPREAAHFLVDYENPNNKITLHIAHICAWDIAEWLRRADKFPKENSLVPSDLLGTQQGQMDISQMGRHIIDVNKLGESEPLIESTFMSHSLCTWGPGLCTYSPSLGMTPNKLDNIYWVSFGLWKELTIQFMYDMYKHYKYRQVPLDKLLKLAEQGVPSCLYRLHTLSMTIPDYYQCEKGYLLLSPQFVPRLNSEESSTNGYIVCTAFTPERDEIWIFDAEKLNKGPICKLSHPTLNIGLSLHTAWLNNITERQASYKIPVKEDYQSLVNNWLEFIDTLKTLKEQDKHQIKKEIKELFEQEIYTNCESDIMSA</sequence>
<evidence type="ECO:0000256" key="5">
    <source>
        <dbReference type="PIRSR" id="PIRSR604294-1"/>
    </source>
</evidence>
<dbReference type="GO" id="GO:0010436">
    <property type="term" value="F:carotenoid dioxygenase activity"/>
    <property type="evidence" value="ECO:0007669"/>
    <property type="project" value="TreeGrafter"/>
</dbReference>
<accession>A0A1U7IAF0</accession>
<keyword evidence="6" id="KW-0223">Dioxygenase</keyword>
<reference evidence="6 7" key="1">
    <citation type="submission" date="2016-11" db="EMBL/GenBank/DDBJ databases">
        <title>Draft Genome Sequences of Nine Cyanobacterial Strains from Diverse Habitats.</title>
        <authorList>
            <person name="Zhu T."/>
            <person name="Hou S."/>
            <person name="Lu X."/>
            <person name="Hess W.R."/>
        </authorList>
    </citation>
    <scope>NUCLEOTIDE SEQUENCE [LARGE SCALE GENOMIC DNA]</scope>
    <source>
        <strain evidence="6 7">IAM M-71</strain>
    </source>
</reference>
<keyword evidence="2 5" id="KW-0479">Metal-binding</keyword>
<dbReference type="InterPro" id="IPR004294">
    <property type="entry name" value="Carotenoid_Oase"/>
</dbReference>
<evidence type="ECO:0000256" key="2">
    <source>
        <dbReference type="ARBA" id="ARBA00022723"/>
    </source>
</evidence>